<keyword evidence="3" id="KW-1185">Reference proteome</keyword>
<feature type="transmembrane region" description="Helical" evidence="1">
    <location>
        <begin position="79"/>
        <end position="98"/>
    </location>
</feature>
<dbReference type="Proteomes" id="UP000482295">
    <property type="component" value="Unassembled WGS sequence"/>
</dbReference>
<dbReference type="InterPro" id="IPR025250">
    <property type="entry name" value="DUF4199"/>
</dbReference>
<name>A0A7C9HNJ2_9BACT</name>
<evidence type="ECO:0000313" key="2">
    <source>
        <dbReference type="EMBL" id="MUL28751.1"/>
    </source>
</evidence>
<proteinExistence type="predicted"/>
<feature type="transmembrane region" description="Helical" evidence="1">
    <location>
        <begin position="17"/>
        <end position="35"/>
    </location>
</feature>
<organism evidence="2 3">
    <name type="scientific">Prevotella vespertina</name>
    <dbReference type="NCBI Taxonomy" id="2608404"/>
    <lineage>
        <taxon>Bacteria</taxon>
        <taxon>Pseudomonadati</taxon>
        <taxon>Bacteroidota</taxon>
        <taxon>Bacteroidia</taxon>
        <taxon>Bacteroidales</taxon>
        <taxon>Prevotellaceae</taxon>
        <taxon>Prevotella</taxon>
    </lineage>
</organism>
<keyword evidence="1" id="KW-1133">Transmembrane helix</keyword>
<evidence type="ECO:0000313" key="3">
    <source>
        <dbReference type="Proteomes" id="UP000482295"/>
    </source>
</evidence>
<dbReference type="Pfam" id="PF13858">
    <property type="entry name" value="DUF4199"/>
    <property type="match status" value="1"/>
</dbReference>
<dbReference type="RefSeq" id="WP_155716597.1">
    <property type="nucleotide sequence ID" value="NZ_VVIQ01000014.1"/>
</dbReference>
<reference evidence="2 3" key="1">
    <citation type="submission" date="2019-09" db="EMBL/GenBank/DDBJ databases">
        <title>Prevotella A2879 sp. nov., isolated from an abscess of a patient.</title>
        <authorList>
            <person name="Buhl M."/>
            <person name="Oberhettinger P."/>
        </authorList>
    </citation>
    <scope>NUCLEOTIDE SEQUENCE [LARGE SCALE GENOMIC DNA]</scope>
    <source>
        <strain evidence="2 3">A2879</strain>
    </source>
</reference>
<feature type="transmembrane region" description="Helical" evidence="1">
    <location>
        <begin position="41"/>
        <end position="59"/>
    </location>
</feature>
<feature type="transmembrane region" description="Helical" evidence="1">
    <location>
        <begin position="147"/>
        <end position="171"/>
    </location>
</feature>
<keyword evidence="1" id="KW-0812">Transmembrane</keyword>
<accession>A0A7C9HNJ2</accession>
<evidence type="ECO:0000256" key="1">
    <source>
        <dbReference type="SAM" id="Phobius"/>
    </source>
</evidence>
<dbReference type="AlphaFoldDB" id="A0A7C9HNJ2"/>
<keyword evidence="1" id="KW-0472">Membrane</keyword>
<dbReference type="EMBL" id="VVIQ01000014">
    <property type="protein sequence ID" value="MUL28751.1"/>
    <property type="molecule type" value="Genomic_DNA"/>
</dbReference>
<comment type="caution">
    <text evidence="2">The sequence shown here is derived from an EMBL/GenBank/DDBJ whole genome shotgun (WGS) entry which is preliminary data.</text>
</comment>
<dbReference type="PROSITE" id="PS51257">
    <property type="entry name" value="PROKAR_LIPOPROTEIN"/>
    <property type="match status" value="1"/>
</dbReference>
<sequence>MTHDELKQLSAYSRYDGFYLAILWVASFACLLYSSSLPILGQFYTILLFSTPFFVAYRFKKFREEGRNGVISFKRGLFYCLRVHFNAALIFSLLQWLYMNYVDNGRLLSILTTVYSTPQAKQMFTTMNVSYNDIIRLLSMMTEPAVLAANSFISAVVFGVILSLIIAALMMKQVPSSNSKQY</sequence>
<gene>
    <name evidence="2" type="ORF">F0475_10675</name>
</gene>
<protein>
    <submittedName>
        <fullName evidence="2">DUF4199 domain-containing protein</fullName>
    </submittedName>
</protein>